<name>A0A7D5P2J9_9EURY</name>
<dbReference type="RefSeq" id="WP_179909831.1">
    <property type="nucleotide sequence ID" value="NZ_CP058910.1"/>
</dbReference>
<accession>A0A7D5P2J9</accession>
<evidence type="ECO:0000313" key="4">
    <source>
        <dbReference type="EMBL" id="QLH75885.1"/>
    </source>
</evidence>
<evidence type="ECO:0000256" key="1">
    <source>
        <dbReference type="ARBA" id="ARBA00007287"/>
    </source>
</evidence>
<evidence type="ECO:0000313" key="5">
    <source>
        <dbReference type="Proteomes" id="UP000509667"/>
    </source>
</evidence>
<sequence>METDRLREALERAGLTEYQSAVYLGLLDQGTAPVVDVAERAGVPTSQVYDVVRTLEDRGFVETVEGDRLHARADEPGDVLDELRSTGELLADAADEIEDRWERPDPSEHRVSVVKRRRTVVENARVAIEDAAVSVEFGGSAAQFAELRPALAAAAERGVVVHASVNGPISDTDVSAETLADSPITEVRHSHSPGSFLTVVDRRQGFLSPNVHADEEYGVQVGDDLLTFLFHWSFLTCGWVPAEQVHVAEPDETAYISIEEFVRHAAVCWSEGATVTVVVRGRDTDTGDPVQIRGELVDIRFGPDNGTVADPSYDELGGTVSIVLDTVEGDVEVGGWGAVTEDVEAEVVRVEGVSE</sequence>
<protein>
    <submittedName>
        <fullName evidence="4">TrmB family transcriptional regulator</fullName>
    </submittedName>
</protein>
<dbReference type="EMBL" id="CP058910">
    <property type="protein sequence ID" value="QLH75885.1"/>
    <property type="molecule type" value="Genomic_DNA"/>
</dbReference>
<dbReference type="OrthoDB" id="96194at2157"/>
<dbReference type="SUPFAM" id="SSF46785">
    <property type="entry name" value="Winged helix' DNA-binding domain"/>
    <property type="match status" value="1"/>
</dbReference>
<dbReference type="Pfam" id="PF11495">
    <property type="entry name" value="Regulator_TrmB"/>
    <property type="match status" value="1"/>
</dbReference>
<dbReference type="Proteomes" id="UP000509667">
    <property type="component" value="Chromosome"/>
</dbReference>
<dbReference type="PANTHER" id="PTHR34293:SF1">
    <property type="entry name" value="HTH-TYPE TRANSCRIPTIONAL REGULATOR TRMBL2"/>
    <property type="match status" value="1"/>
</dbReference>
<dbReference type="Gene3D" id="1.10.10.10">
    <property type="entry name" value="Winged helix-like DNA-binding domain superfamily/Winged helix DNA-binding domain"/>
    <property type="match status" value="1"/>
</dbReference>
<reference evidence="4 5" key="1">
    <citation type="submission" date="2020-07" db="EMBL/GenBank/DDBJ databases">
        <title>Halosimplex pelagicum sp. nov. and Halosimplex rubrum sp. nov., isolated from salted brown alga Laminaria, and emended description of the genus Halosimplex.</title>
        <authorList>
            <person name="Cui H."/>
        </authorList>
    </citation>
    <scope>NUCLEOTIDE SEQUENCE [LARGE SCALE GENOMIC DNA]</scope>
    <source>
        <strain evidence="4 5">R27</strain>
    </source>
</reference>
<dbReference type="InterPro" id="IPR036390">
    <property type="entry name" value="WH_DNA-bd_sf"/>
</dbReference>
<dbReference type="InterPro" id="IPR021586">
    <property type="entry name" value="Tscrpt_reg_TrmB_C"/>
</dbReference>
<feature type="domain" description="Transcription regulator TrmB C-terminal" evidence="3">
    <location>
        <begin position="111"/>
        <end position="351"/>
    </location>
</feature>
<dbReference type="SUPFAM" id="SSF159071">
    <property type="entry name" value="TrmB C-terminal domain-like"/>
    <property type="match status" value="1"/>
</dbReference>
<dbReference type="InterPro" id="IPR002831">
    <property type="entry name" value="Tscrpt_reg_TrmB_N"/>
</dbReference>
<dbReference type="InterPro" id="IPR051797">
    <property type="entry name" value="TrmB-like"/>
</dbReference>
<dbReference type="Pfam" id="PF01978">
    <property type="entry name" value="TrmB"/>
    <property type="match status" value="1"/>
</dbReference>
<proteinExistence type="inferred from homology"/>
<keyword evidence="5" id="KW-1185">Reference proteome</keyword>
<dbReference type="AlphaFoldDB" id="A0A7D5P2J9"/>
<dbReference type="PANTHER" id="PTHR34293">
    <property type="entry name" value="HTH-TYPE TRANSCRIPTIONAL REGULATOR TRMBL2"/>
    <property type="match status" value="1"/>
</dbReference>
<comment type="similarity">
    <text evidence="1">Belongs to the transcriptional regulator TrmB family.</text>
</comment>
<dbReference type="KEGG" id="hrr:HZS55_00570"/>
<dbReference type="GeneID" id="56076311"/>
<gene>
    <name evidence="4" type="ORF">HZS55_00570</name>
</gene>
<organism evidence="4 5">
    <name type="scientific">Halosimplex rubrum</name>
    <dbReference type="NCBI Taxonomy" id="869889"/>
    <lineage>
        <taxon>Archaea</taxon>
        <taxon>Methanobacteriati</taxon>
        <taxon>Methanobacteriota</taxon>
        <taxon>Stenosarchaea group</taxon>
        <taxon>Halobacteria</taxon>
        <taxon>Halobacteriales</taxon>
        <taxon>Haloarculaceae</taxon>
        <taxon>Halosimplex</taxon>
    </lineage>
</organism>
<evidence type="ECO:0000259" key="3">
    <source>
        <dbReference type="Pfam" id="PF11495"/>
    </source>
</evidence>
<evidence type="ECO:0000259" key="2">
    <source>
        <dbReference type="Pfam" id="PF01978"/>
    </source>
</evidence>
<feature type="domain" description="Transcription regulator TrmB N-terminal" evidence="2">
    <location>
        <begin position="10"/>
        <end position="67"/>
    </location>
</feature>
<dbReference type="InterPro" id="IPR036388">
    <property type="entry name" value="WH-like_DNA-bd_sf"/>
</dbReference>